<evidence type="ECO:0000313" key="4">
    <source>
        <dbReference type="EMBL" id="QDW66779.1"/>
    </source>
</evidence>
<dbReference type="RefSeq" id="WP_144891841.1">
    <property type="nucleotide sequence ID" value="NZ_CP042218.1"/>
</dbReference>
<name>A0A518N4D0_9GAMM</name>
<protein>
    <submittedName>
        <fullName evidence="4">ExeM/NucH family extracellular endonuclease</fullName>
    </submittedName>
</protein>
<dbReference type="EMBL" id="CP042218">
    <property type="protein sequence ID" value="QDW66779.1"/>
    <property type="molecule type" value="Genomic_DNA"/>
</dbReference>
<organism evidence="4 5">
    <name type="scientific">Luteimonas granuli</name>
    <dbReference type="NCBI Taxonomy" id="1176533"/>
    <lineage>
        <taxon>Bacteria</taxon>
        <taxon>Pseudomonadati</taxon>
        <taxon>Pseudomonadota</taxon>
        <taxon>Gammaproteobacteria</taxon>
        <taxon>Lysobacterales</taxon>
        <taxon>Lysobacteraceae</taxon>
        <taxon>Luteimonas</taxon>
    </lineage>
</organism>
<evidence type="ECO:0000313" key="5">
    <source>
        <dbReference type="Proteomes" id="UP000316584"/>
    </source>
</evidence>
<dbReference type="PROSITE" id="PS51257">
    <property type="entry name" value="PROKAR_LIPOPROTEIN"/>
    <property type="match status" value="1"/>
</dbReference>
<dbReference type="KEGG" id="lug:FPZ22_07600"/>
<sequence length="478" mass="49882">MNRSASFPSVRFPLPALAVAAALALAGCAAFPERGVAPPPSTVELAAPPADWSAYAGKRVRITAPLVVSGNHRLERDGSVVVAFGSRPQAPTEAARPGADAAAVAAGNHARSLALVLPDQAAPNPRTWRAGGVLEAAEGDLELGEHGPRLLLRDVETLQPAQRPAAPTVSGEVRLAALNLQNLFNGDGRGGGFPTARGARTPEEYAAQLARLVATLSSLDADVVAVLELENDGYGPRSSIAQLVAALDPEGLRWRFVDAGRGPGDNPIRVGLLYRADRVTPLGAPAMLETGPFGPLSRVPLAQAFRAGNGPAFVVVANHFKSKGCRDATGPDLDQGDGQACFNATRRTSSHALREWLAGDPTRSGSDLVAVLGDLNAYAMEDPVRGFIDAGWRDALAGVDGGRPYTYVYDAQAGRLDHVLLSPALGGRLQDAGIWHSNADEAPNVVDQPGNDGQPATGPWRASDHDPVIVGLRLRTPL</sequence>
<dbReference type="SUPFAM" id="SSF56219">
    <property type="entry name" value="DNase I-like"/>
    <property type="match status" value="1"/>
</dbReference>
<dbReference type="OrthoDB" id="9800417at2"/>
<accession>A0A518N4D0</accession>
<dbReference type="InterPro" id="IPR005135">
    <property type="entry name" value="Endo/exonuclease/phosphatase"/>
</dbReference>
<feature type="domain" description="Endonuclease/exonuclease/phosphatase" evidence="3">
    <location>
        <begin position="199"/>
        <end position="465"/>
    </location>
</feature>
<dbReference type="Pfam" id="PF03372">
    <property type="entry name" value="Exo_endo_phos"/>
    <property type="match status" value="1"/>
</dbReference>
<evidence type="ECO:0000256" key="1">
    <source>
        <dbReference type="SAM" id="MobiDB-lite"/>
    </source>
</evidence>
<dbReference type="GO" id="GO:0004519">
    <property type="term" value="F:endonuclease activity"/>
    <property type="evidence" value="ECO:0007669"/>
    <property type="project" value="UniProtKB-KW"/>
</dbReference>
<reference evidence="4 5" key="1">
    <citation type="submission" date="2019-07" db="EMBL/GenBank/DDBJ databases">
        <title>Full genome sequence of Luteimonas sp. Gr-4.</title>
        <authorList>
            <person name="Im W.-T."/>
        </authorList>
    </citation>
    <scope>NUCLEOTIDE SEQUENCE [LARGE SCALE GENOMIC DNA]</scope>
    <source>
        <strain evidence="4 5">Gr-4</strain>
    </source>
</reference>
<dbReference type="PANTHER" id="PTHR42834">
    <property type="entry name" value="ENDONUCLEASE/EXONUCLEASE/PHOSPHATASE FAMILY PROTEIN (AFU_ORTHOLOGUE AFUA_3G09210)"/>
    <property type="match status" value="1"/>
</dbReference>
<keyword evidence="2" id="KW-0732">Signal</keyword>
<dbReference type="InterPro" id="IPR036691">
    <property type="entry name" value="Endo/exonu/phosph_ase_sf"/>
</dbReference>
<proteinExistence type="predicted"/>
<evidence type="ECO:0000259" key="3">
    <source>
        <dbReference type="Pfam" id="PF03372"/>
    </source>
</evidence>
<dbReference type="AlphaFoldDB" id="A0A518N4D0"/>
<gene>
    <name evidence="4" type="ORF">FPZ22_07600</name>
</gene>
<dbReference type="InterPro" id="IPR047971">
    <property type="entry name" value="ExeM-like"/>
</dbReference>
<evidence type="ECO:0000256" key="2">
    <source>
        <dbReference type="SAM" id="SignalP"/>
    </source>
</evidence>
<dbReference type="Proteomes" id="UP000316584">
    <property type="component" value="Chromosome"/>
</dbReference>
<dbReference type="NCBIfam" id="NF033681">
    <property type="entry name" value="ExeM_NucH_DNase"/>
    <property type="match status" value="1"/>
</dbReference>
<feature type="region of interest" description="Disordered" evidence="1">
    <location>
        <begin position="440"/>
        <end position="464"/>
    </location>
</feature>
<keyword evidence="4" id="KW-0255">Endonuclease</keyword>
<feature type="signal peptide" evidence="2">
    <location>
        <begin position="1"/>
        <end position="18"/>
    </location>
</feature>
<dbReference type="PANTHER" id="PTHR42834:SF1">
    <property type="entry name" value="ENDONUCLEASE_EXONUCLEASE_PHOSPHATASE FAMILY PROTEIN (AFU_ORTHOLOGUE AFUA_3G09210)"/>
    <property type="match status" value="1"/>
</dbReference>
<keyword evidence="4" id="KW-0540">Nuclease</keyword>
<feature type="chain" id="PRO_5022062969" evidence="2">
    <location>
        <begin position="19"/>
        <end position="478"/>
    </location>
</feature>
<dbReference type="Gene3D" id="3.60.10.10">
    <property type="entry name" value="Endonuclease/exonuclease/phosphatase"/>
    <property type="match status" value="1"/>
</dbReference>
<keyword evidence="5" id="KW-1185">Reference proteome</keyword>
<keyword evidence="4" id="KW-0378">Hydrolase</keyword>
<dbReference type="CDD" id="cd10283">
    <property type="entry name" value="MnuA_DNase1-like"/>
    <property type="match status" value="1"/>
</dbReference>